<dbReference type="Gene3D" id="1.20.140.10">
    <property type="entry name" value="Butyryl-CoA Dehydrogenase, subunit A, domain 3"/>
    <property type="match status" value="1"/>
</dbReference>
<reference evidence="6" key="1">
    <citation type="journal article" date="2019" name="Int. J. Syst. Evol. Microbiol.">
        <title>The Global Catalogue of Microorganisms (GCM) 10K type strain sequencing project: providing services to taxonomists for standard genome sequencing and annotation.</title>
        <authorList>
            <consortium name="The Broad Institute Genomics Platform"/>
            <consortium name="The Broad Institute Genome Sequencing Center for Infectious Disease"/>
            <person name="Wu L."/>
            <person name="Ma J."/>
        </authorList>
    </citation>
    <scope>NUCLEOTIDE SEQUENCE [LARGE SCALE GENOMIC DNA]</scope>
    <source>
        <strain evidence="6">PCU 266</strain>
    </source>
</reference>
<keyword evidence="6" id="KW-1185">Reference proteome</keyword>
<organism evidence="5 6">
    <name type="scientific">Streptomyces amakusaensis</name>
    <dbReference type="NCBI Taxonomy" id="67271"/>
    <lineage>
        <taxon>Bacteria</taxon>
        <taxon>Bacillati</taxon>
        <taxon>Actinomycetota</taxon>
        <taxon>Actinomycetes</taxon>
        <taxon>Kitasatosporales</taxon>
        <taxon>Streptomycetaceae</taxon>
        <taxon>Streptomyces</taxon>
    </lineage>
</organism>
<dbReference type="InterPro" id="IPR036250">
    <property type="entry name" value="AcylCo_DH-like_C"/>
</dbReference>
<feature type="region of interest" description="Disordered" evidence="2">
    <location>
        <begin position="1"/>
        <end position="34"/>
    </location>
</feature>
<protein>
    <submittedName>
        <fullName evidence="5">Acyl-CoA dehydrogenase family protein</fullName>
    </submittedName>
</protein>
<gene>
    <name evidence="5" type="ORF">ACFPRH_19500</name>
</gene>
<feature type="compositionally biased region" description="Low complexity" evidence="2">
    <location>
        <begin position="10"/>
        <end position="22"/>
    </location>
</feature>
<accession>A0ABW0AJI2</accession>
<comment type="caution">
    <text evidence="5">The sequence shown here is derived from an EMBL/GenBank/DDBJ whole genome shotgun (WGS) entry which is preliminary data.</text>
</comment>
<sequence>MTHTAPPPTASTASTGSAAPASQDDGAPGAPRGHDEALAAAHALAPLLAERAAEAEARRAVPHDTLRRLDAAGLLHVLTPREWGGLGLGFDTALLTTAALARGCASTGWLRAVLGGNTWAVAQLPERARHEVFAAPDNRVALQLRIAGPPARKVADGYLLRDLRGRFCSGIDHARWILAGIRAPRTAGAEPEPHVMLIPVDDTEPVDDWRTSGLRATGSRSFTLSETVVPAYRVLPLSGLDPALPTPYDRPPTPAFRMAFTTVGTLPLAGVLLGTARAAADALLERGRVGAGADVPALLARTDAAEALLLTGLARLAASATPGGTARERAAVRRDIAWAGTDCRRIVNTVFEAAGSGALYDTDPLQRIWRDANAAAQHPTFDLTRWGPPSLT</sequence>
<evidence type="ECO:0000313" key="6">
    <source>
        <dbReference type="Proteomes" id="UP001596160"/>
    </source>
</evidence>
<evidence type="ECO:0000259" key="3">
    <source>
        <dbReference type="Pfam" id="PF02771"/>
    </source>
</evidence>
<dbReference type="RefSeq" id="WP_344478658.1">
    <property type="nucleotide sequence ID" value="NZ_BAAASB010000010.1"/>
</dbReference>
<evidence type="ECO:0000256" key="2">
    <source>
        <dbReference type="SAM" id="MobiDB-lite"/>
    </source>
</evidence>
<dbReference type="SUPFAM" id="SSF47203">
    <property type="entry name" value="Acyl-CoA dehydrogenase C-terminal domain-like"/>
    <property type="match status" value="1"/>
</dbReference>
<dbReference type="InterPro" id="IPR013786">
    <property type="entry name" value="AcylCoA_DH/ox_N"/>
</dbReference>
<feature type="domain" description="Acyl-CoA dehydrogenase/oxidase N-terminal" evidence="3">
    <location>
        <begin position="48"/>
        <end position="111"/>
    </location>
</feature>
<evidence type="ECO:0000256" key="1">
    <source>
        <dbReference type="ARBA" id="ARBA00023002"/>
    </source>
</evidence>
<feature type="domain" description="Acyl-CoA dehydrogenase C-terminal" evidence="4">
    <location>
        <begin position="269"/>
        <end position="381"/>
    </location>
</feature>
<proteinExistence type="predicted"/>
<evidence type="ECO:0000259" key="4">
    <source>
        <dbReference type="Pfam" id="PF08028"/>
    </source>
</evidence>
<dbReference type="InterPro" id="IPR037069">
    <property type="entry name" value="AcylCoA_DH/ox_N_sf"/>
</dbReference>
<dbReference type="Pfam" id="PF02771">
    <property type="entry name" value="Acyl-CoA_dh_N"/>
    <property type="match status" value="1"/>
</dbReference>
<dbReference type="InterPro" id="IPR013107">
    <property type="entry name" value="Acyl-CoA_DH_C"/>
</dbReference>
<evidence type="ECO:0000313" key="5">
    <source>
        <dbReference type="EMBL" id="MFC5153923.1"/>
    </source>
</evidence>
<dbReference type="SUPFAM" id="SSF56645">
    <property type="entry name" value="Acyl-CoA dehydrogenase NM domain-like"/>
    <property type="match status" value="1"/>
</dbReference>
<dbReference type="Proteomes" id="UP001596160">
    <property type="component" value="Unassembled WGS sequence"/>
</dbReference>
<keyword evidence="1" id="KW-0560">Oxidoreductase</keyword>
<dbReference type="Gene3D" id="2.40.110.10">
    <property type="entry name" value="Butyryl-CoA Dehydrogenase, subunit A, domain 2"/>
    <property type="match status" value="1"/>
</dbReference>
<dbReference type="EMBL" id="JBHSKP010000012">
    <property type="protein sequence ID" value="MFC5153923.1"/>
    <property type="molecule type" value="Genomic_DNA"/>
</dbReference>
<dbReference type="Gene3D" id="1.10.540.10">
    <property type="entry name" value="Acyl-CoA dehydrogenase/oxidase, N-terminal domain"/>
    <property type="match status" value="1"/>
</dbReference>
<dbReference type="InterPro" id="IPR046373">
    <property type="entry name" value="Acyl-CoA_Oxase/DH_mid-dom_sf"/>
</dbReference>
<name>A0ABW0AJI2_9ACTN</name>
<dbReference type="Pfam" id="PF08028">
    <property type="entry name" value="Acyl-CoA_dh_2"/>
    <property type="match status" value="1"/>
</dbReference>
<dbReference type="PIRSF" id="PIRSF016578">
    <property type="entry name" value="HsaA"/>
    <property type="match status" value="1"/>
</dbReference>
<dbReference type="InterPro" id="IPR009100">
    <property type="entry name" value="AcylCoA_DH/oxidase_NM_dom_sf"/>
</dbReference>